<dbReference type="Proteomes" id="UP000177528">
    <property type="component" value="Unassembled WGS sequence"/>
</dbReference>
<accession>A0A1G1X3Y4</accession>
<proteinExistence type="predicted"/>
<keyword evidence="1" id="KW-1133">Transmembrane helix</keyword>
<comment type="caution">
    <text evidence="2">The sequence shown here is derived from an EMBL/GenBank/DDBJ whole genome shotgun (WGS) entry which is preliminary data.</text>
</comment>
<reference evidence="2 3" key="1">
    <citation type="journal article" date="2016" name="Nat. Commun.">
        <title>Thousands of microbial genomes shed light on interconnected biogeochemical processes in an aquifer system.</title>
        <authorList>
            <person name="Anantharaman K."/>
            <person name="Brown C.T."/>
            <person name="Hug L.A."/>
            <person name="Sharon I."/>
            <person name="Castelle C.J."/>
            <person name="Probst A.J."/>
            <person name="Thomas B.C."/>
            <person name="Singh A."/>
            <person name="Wilkins M.J."/>
            <person name="Karaoz U."/>
            <person name="Brodie E.L."/>
            <person name="Williams K.H."/>
            <person name="Hubbard S.S."/>
            <person name="Banfield J.F."/>
        </authorList>
    </citation>
    <scope>NUCLEOTIDE SEQUENCE [LARGE SCALE GENOMIC DNA]</scope>
</reference>
<gene>
    <name evidence="2" type="ORF">A3D99_05240</name>
</gene>
<keyword evidence="1" id="KW-0472">Membrane</keyword>
<keyword evidence="1" id="KW-0812">Transmembrane</keyword>
<evidence type="ECO:0000256" key="1">
    <source>
        <dbReference type="SAM" id="Phobius"/>
    </source>
</evidence>
<sequence>MRRTNKKYTAYFSPLDKGEREGVVTLRPTPPRLPSYEGRKSAQRGSVVITIVLFMIILMTSSAVVLSGTLSRHIRASQDYLSSEKAFAGANTGMEEIRYKVKQGDYEPIKDAEMAYDGQVVTYNASAENDGACIISSGTFKNLVRRVQFGGEGCNQQ</sequence>
<dbReference type="EMBL" id="MHHR01000011">
    <property type="protein sequence ID" value="OGY34709.1"/>
    <property type="molecule type" value="Genomic_DNA"/>
</dbReference>
<protein>
    <recommendedName>
        <fullName evidence="4">Type 4 fimbrial biogenesis protein PilX N-terminal domain-containing protein</fullName>
    </recommendedName>
</protein>
<evidence type="ECO:0000313" key="3">
    <source>
        <dbReference type="Proteomes" id="UP000177528"/>
    </source>
</evidence>
<organism evidence="2 3">
    <name type="scientific">Candidatus Andersenbacteria bacterium RIFCSPHIGHO2_12_FULL_45_11</name>
    <dbReference type="NCBI Taxonomy" id="1797281"/>
    <lineage>
        <taxon>Bacteria</taxon>
        <taxon>Candidatus Anderseniibacteriota</taxon>
    </lineage>
</organism>
<name>A0A1G1X3Y4_9BACT</name>
<evidence type="ECO:0000313" key="2">
    <source>
        <dbReference type="EMBL" id="OGY34709.1"/>
    </source>
</evidence>
<evidence type="ECO:0008006" key="4">
    <source>
        <dbReference type="Google" id="ProtNLM"/>
    </source>
</evidence>
<feature type="transmembrane region" description="Helical" evidence="1">
    <location>
        <begin position="47"/>
        <end position="70"/>
    </location>
</feature>
<dbReference type="AlphaFoldDB" id="A0A1G1X3Y4"/>